<gene>
    <name evidence="2" type="ORF">PBIL07802_LOCUS31183</name>
</gene>
<name>A0A7S3GK53_9EUKA</name>
<organism evidence="2">
    <name type="scientific">Palpitomonas bilix</name>
    <dbReference type="NCBI Taxonomy" id="652834"/>
    <lineage>
        <taxon>Eukaryota</taxon>
        <taxon>Eukaryota incertae sedis</taxon>
    </lineage>
</organism>
<accession>A0A7S3GK53</accession>
<dbReference type="AlphaFoldDB" id="A0A7S3GK53"/>
<proteinExistence type="predicted"/>
<feature type="region of interest" description="Disordered" evidence="1">
    <location>
        <begin position="1"/>
        <end position="20"/>
    </location>
</feature>
<feature type="compositionally biased region" description="Basic and acidic residues" evidence="1">
    <location>
        <begin position="7"/>
        <end position="17"/>
    </location>
</feature>
<sequence>MFSPRGVQERSSKSGRDHLKKAYRNLQKGETDKYDVETKKIAYAVKREEGGSFTLSLDEFSSHYYLLSRGSLKERLLWCTQFVDLSPISLSEDESNARQRAISSFFHRFFCIFTGVSADDAKVLEGMSPFLARLFLVFEQMILLNGEDL</sequence>
<protein>
    <submittedName>
        <fullName evidence="2">Uncharacterized protein</fullName>
    </submittedName>
</protein>
<reference evidence="2" key="1">
    <citation type="submission" date="2021-01" db="EMBL/GenBank/DDBJ databases">
        <authorList>
            <person name="Corre E."/>
            <person name="Pelletier E."/>
            <person name="Niang G."/>
            <person name="Scheremetjew M."/>
            <person name="Finn R."/>
            <person name="Kale V."/>
            <person name="Holt S."/>
            <person name="Cochrane G."/>
            <person name="Meng A."/>
            <person name="Brown T."/>
            <person name="Cohen L."/>
        </authorList>
    </citation>
    <scope>NUCLEOTIDE SEQUENCE</scope>
    <source>
        <strain evidence="2">NIES-2562</strain>
    </source>
</reference>
<evidence type="ECO:0000313" key="2">
    <source>
        <dbReference type="EMBL" id="CAE0268832.1"/>
    </source>
</evidence>
<evidence type="ECO:0000256" key="1">
    <source>
        <dbReference type="SAM" id="MobiDB-lite"/>
    </source>
</evidence>
<dbReference type="EMBL" id="HBIB01047426">
    <property type="protein sequence ID" value="CAE0268832.1"/>
    <property type="molecule type" value="Transcribed_RNA"/>
</dbReference>